<gene>
    <name evidence="3" type="ordered locus">Psed_6855</name>
</gene>
<dbReference type="CDD" id="cd07724">
    <property type="entry name" value="POD-like_MBL-fold"/>
    <property type="match status" value="1"/>
</dbReference>
<dbReference type="InterPro" id="IPR001279">
    <property type="entry name" value="Metallo-B-lactamas"/>
</dbReference>
<dbReference type="SMART" id="SM00450">
    <property type="entry name" value="RHOD"/>
    <property type="match status" value="1"/>
</dbReference>
<dbReference type="HOGENOM" id="CLU_030571_7_1_11"/>
<dbReference type="PROSITE" id="PS50206">
    <property type="entry name" value="RHODANESE_3"/>
    <property type="match status" value="1"/>
</dbReference>
<dbReference type="SUPFAM" id="SSF52821">
    <property type="entry name" value="Rhodanese/Cell cycle control phosphatase"/>
    <property type="match status" value="2"/>
</dbReference>
<dbReference type="InterPro" id="IPR036866">
    <property type="entry name" value="RibonucZ/Hydroxyglut_hydro"/>
</dbReference>
<dbReference type="SMART" id="SM00849">
    <property type="entry name" value="Lactamase_B"/>
    <property type="match status" value="1"/>
</dbReference>
<dbReference type="InterPro" id="IPR001763">
    <property type="entry name" value="Rhodanese-like_dom"/>
</dbReference>
<dbReference type="Pfam" id="PF00753">
    <property type="entry name" value="Lactamase_B"/>
    <property type="match status" value="1"/>
</dbReference>
<evidence type="ECO:0000313" key="3">
    <source>
        <dbReference type="EMBL" id="AEA28926.1"/>
    </source>
</evidence>
<dbReference type="Pfam" id="PF00581">
    <property type="entry name" value="Rhodanese"/>
    <property type="match status" value="1"/>
</dbReference>
<dbReference type="KEGG" id="pdx:Psed_6855"/>
<protein>
    <submittedName>
        <fullName evidence="3">Beta-lactamase domain protein</fullName>
    </submittedName>
</protein>
<dbReference type="eggNOG" id="COG0607">
    <property type="taxonomic scope" value="Bacteria"/>
</dbReference>
<dbReference type="PANTHER" id="PTHR43084:SF1">
    <property type="entry name" value="PERSULFIDE DIOXYGENASE ETHE1, MITOCHONDRIAL"/>
    <property type="match status" value="1"/>
</dbReference>
<dbReference type="InterPro" id="IPR036873">
    <property type="entry name" value="Rhodanese-like_dom_sf"/>
</dbReference>
<dbReference type="GO" id="GO:0046872">
    <property type="term" value="F:metal ion binding"/>
    <property type="evidence" value="ECO:0007669"/>
    <property type="project" value="UniProtKB-KW"/>
</dbReference>
<dbReference type="PANTHER" id="PTHR43084">
    <property type="entry name" value="PERSULFIDE DIOXYGENASE ETHE1"/>
    <property type="match status" value="1"/>
</dbReference>
<name>F2L6N2_PSEUX</name>
<keyword evidence="3" id="KW-0614">Plasmid</keyword>
<dbReference type="InterPro" id="IPR044528">
    <property type="entry name" value="POD-like_MBL-fold"/>
</dbReference>
<reference evidence="3 4" key="1">
    <citation type="journal article" date="2011" name="J. Bacteriol.">
        <title>Genome sequence of the 1,4-dioxane-degrading Pseudonocardia dioxanivorans strain CB1190.</title>
        <authorList>
            <person name="Sales C.M."/>
            <person name="Mahendra S."/>
            <person name="Grostern A."/>
            <person name="Parales R.E."/>
            <person name="Goodwin L.A."/>
            <person name="Woyke T."/>
            <person name="Nolan M."/>
            <person name="Lapidus A."/>
            <person name="Chertkov O."/>
            <person name="Ovchinnikova G."/>
            <person name="Sczyrba A."/>
            <person name="Alvarez-Cohen L."/>
        </authorList>
    </citation>
    <scope>NUCLEOTIDE SEQUENCE [LARGE SCALE GENOMIC DNA]</scope>
    <source>
        <strain evidence="4">ATCC 55486 / DSM 44775 / JCM 13855 / CB1190</strain>
    </source>
</reference>
<evidence type="ECO:0000256" key="1">
    <source>
        <dbReference type="ARBA" id="ARBA00022723"/>
    </source>
</evidence>
<evidence type="ECO:0000259" key="2">
    <source>
        <dbReference type="PROSITE" id="PS50206"/>
    </source>
</evidence>
<dbReference type="Gene3D" id="3.40.250.10">
    <property type="entry name" value="Rhodanese-like domain"/>
    <property type="match status" value="2"/>
</dbReference>
<dbReference type="Proteomes" id="UP000007809">
    <property type="component" value="Plasmid pPSED01"/>
</dbReference>
<organism evidence="3 4">
    <name type="scientific">Pseudonocardia dioxanivorans (strain ATCC 55486 / DSM 44775 / JCM 13855 / CB1190)</name>
    <dbReference type="NCBI Taxonomy" id="675635"/>
    <lineage>
        <taxon>Bacteria</taxon>
        <taxon>Bacillati</taxon>
        <taxon>Actinomycetota</taxon>
        <taxon>Actinomycetes</taxon>
        <taxon>Pseudonocardiales</taxon>
        <taxon>Pseudonocardiaceae</taxon>
        <taxon>Pseudonocardia</taxon>
    </lineage>
</organism>
<sequence length="467" mass="49025">MIDVEVIETSSLGDRSYLASDGEVAVVVDPQRDVDRVLALAGRLGVRITHVVETHVHNDYVSGGLELARLTGAAYVLSAEDDVAFARTGVVDGDVLEASPRLRLRVVGTPGHTFHHLSYVLEGPMRDGGRDGPQGVFTGGSLLYGTTGRTDLLGDEHAEALARAQHASAASMADALPDGAQVWPTHGFGSFCTASPASGDDSTLGHEKQVNPVLRLAREEFVREALSGLGAYPAYYAHMGALNTAGPAPVDLRPPMTADPAELARRLADGEWVVDLRHRKAYLDSHLAGTVSLGLDGPMATWLGWMAPHGAPITLLGDTPDQVAQAQRELVRIGVDRIVAAATGDPDELAVDPALLGELPSAGFVDLAGELGGRRSADLPPAEVVLDVRLGTEWDASHVRGAVHVPLPELPDRLDEVPAGSVWVHCGSGYRATAAASLLARAGRTVVVIDDNYGDAEDAGVPLTTTL</sequence>
<dbReference type="CDD" id="cd00158">
    <property type="entry name" value="RHOD"/>
    <property type="match status" value="1"/>
</dbReference>
<dbReference type="GO" id="GO:0070813">
    <property type="term" value="P:hydrogen sulfide metabolic process"/>
    <property type="evidence" value="ECO:0007669"/>
    <property type="project" value="TreeGrafter"/>
</dbReference>
<keyword evidence="4" id="KW-1185">Reference proteome</keyword>
<keyword evidence="1" id="KW-0479">Metal-binding</keyword>
<proteinExistence type="predicted"/>
<geneLocation type="plasmid" evidence="3 4">
    <name>pPSED01</name>
</geneLocation>
<dbReference type="eggNOG" id="COG0491">
    <property type="taxonomic scope" value="Bacteria"/>
</dbReference>
<dbReference type="SUPFAM" id="SSF56281">
    <property type="entry name" value="Metallo-hydrolase/oxidoreductase"/>
    <property type="match status" value="1"/>
</dbReference>
<dbReference type="GO" id="GO:0050313">
    <property type="term" value="F:sulfur dioxygenase activity"/>
    <property type="evidence" value="ECO:0007669"/>
    <property type="project" value="InterPro"/>
</dbReference>
<dbReference type="GO" id="GO:0006749">
    <property type="term" value="P:glutathione metabolic process"/>
    <property type="evidence" value="ECO:0007669"/>
    <property type="project" value="InterPro"/>
</dbReference>
<evidence type="ECO:0000313" key="4">
    <source>
        <dbReference type="Proteomes" id="UP000007809"/>
    </source>
</evidence>
<accession>F2L6N2</accession>
<feature type="domain" description="Rhodanese" evidence="2">
    <location>
        <begin position="379"/>
        <end position="465"/>
    </location>
</feature>
<dbReference type="AlphaFoldDB" id="F2L6N2"/>
<dbReference type="RefSeq" id="WP_013678818.1">
    <property type="nucleotide sequence ID" value="NC_015314.1"/>
</dbReference>
<dbReference type="OrthoDB" id="3196337at2"/>
<dbReference type="EMBL" id="CP002594">
    <property type="protein sequence ID" value="AEA28926.1"/>
    <property type="molecule type" value="Genomic_DNA"/>
</dbReference>
<dbReference type="InterPro" id="IPR051682">
    <property type="entry name" value="Mito_Persulfide_Diox"/>
</dbReference>
<dbReference type="Gene3D" id="3.60.15.10">
    <property type="entry name" value="Ribonuclease Z/Hydroxyacylglutathione hydrolase-like"/>
    <property type="match status" value="1"/>
</dbReference>